<dbReference type="EMBL" id="LVWA01000005">
    <property type="protein sequence ID" value="OKL40309.1"/>
    <property type="molecule type" value="Genomic_DNA"/>
</dbReference>
<sequence length="495" mass="56193">MKILLTGANGYIGRRLLPLLVEQRHEVVCMVRDPRRFNLPETLKEQVQVVKGDLLQPGGLTQSPQDIDAAYYLVHSMGSGGSDFSSAESMAAENFVSYLNTTAARQLIYLSGISNDQQLSKHLASRRHVEEVLATAATPLTVLRAAIIIGSGSASFEIIRDLVEKLPVMVTPKWLKSRCQPIAIRDVLFYLTAVLGRQDCYGKRFEIGGPDVLTYKEMLLKLAGVRRLKRYIITLPILTPRLSSYWLYFVTSTNYALARSLVDSLRNDAVVHDHSIQELIPHRCLPYEHAVRLAYAKIEQNSVVSSWKDALVSGTMRLNYMDFIQVPEHGVLTDKQRLKFDRAPEEVVANIWSIGGERGWYKTDFLWRIRGLLDKMVGGVGLRRGRRSPDEVKAGDTIDFWRVLLADAKNRRLLLYAEMKLPGEAWLQFRVCQEEDGYYLEQLAAFRPNGLLGRLYWYAVLPFHFIIFGGMVRNIVRYGMDGTAPRHPELPKHSV</sequence>
<proteinExistence type="predicted"/>
<dbReference type="Proteomes" id="UP000186551">
    <property type="component" value="Unassembled WGS sequence"/>
</dbReference>
<reference evidence="3 4" key="1">
    <citation type="submission" date="2016-03" db="EMBL/GenBank/DDBJ databases">
        <title>Genome sequence of Pontibacter sp. nov., of the family cytophagaceae, isolated from marine sediment of the Yellow Sea, China.</title>
        <authorList>
            <person name="Zhang G."/>
            <person name="Zhang R."/>
        </authorList>
    </citation>
    <scope>NUCLEOTIDE SEQUENCE [LARGE SCALE GENOMIC DNA]</scope>
    <source>
        <strain evidence="3 4">S10-8</strain>
    </source>
</reference>
<dbReference type="GO" id="GO:0044877">
    <property type="term" value="F:protein-containing complex binding"/>
    <property type="evidence" value="ECO:0007669"/>
    <property type="project" value="TreeGrafter"/>
</dbReference>
<gene>
    <name evidence="3" type="ORF">A3841_18475</name>
</gene>
<dbReference type="InterPro" id="IPR051207">
    <property type="entry name" value="ComplexI_NDUFA9_subunit"/>
</dbReference>
<organism evidence="3 4">
    <name type="scientific">Pontibacter flavimaris</name>
    <dbReference type="NCBI Taxonomy" id="1797110"/>
    <lineage>
        <taxon>Bacteria</taxon>
        <taxon>Pseudomonadati</taxon>
        <taxon>Bacteroidota</taxon>
        <taxon>Cytophagia</taxon>
        <taxon>Cytophagales</taxon>
        <taxon>Hymenobacteraceae</taxon>
        <taxon>Pontibacter</taxon>
    </lineage>
</organism>
<dbReference type="SUPFAM" id="SSF51735">
    <property type="entry name" value="NAD(P)-binding Rossmann-fold domains"/>
    <property type="match status" value="1"/>
</dbReference>
<evidence type="ECO:0000256" key="1">
    <source>
        <dbReference type="SAM" id="Phobius"/>
    </source>
</evidence>
<dbReference type="OrthoDB" id="9774199at2"/>
<keyword evidence="4" id="KW-1185">Reference proteome</keyword>
<dbReference type="PANTHER" id="PTHR12126">
    <property type="entry name" value="NADH-UBIQUINONE OXIDOREDUCTASE 39 KDA SUBUNIT-RELATED"/>
    <property type="match status" value="1"/>
</dbReference>
<evidence type="ECO:0000313" key="4">
    <source>
        <dbReference type="Proteomes" id="UP000186551"/>
    </source>
</evidence>
<keyword evidence="1" id="KW-0812">Transmembrane</keyword>
<dbReference type="RefSeq" id="WP_073852412.1">
    <property type="nucleotide sequence ID" value="NZ_LVWA01000005.1"/>
</dbReference>
<feature type="domain" description="NAD(P)-binding" evidence="2">
    <location>
        <begin position="7"/>
        <end position="133"/>
    </location>
</feature>
<comment type="caution">
    <text evidence="3">The sequence shown here is derived from an EMBL/GenBank/DDBJ whole genome shotgun (WGS) entry which is preliminary data.</text>
</comment>
<feature type="transmembrane region" description="Helical" evidence="1">
    <location>
        <begin position="455"/>
        <end position="476"/>
    </location>
</feature>
<dbReference type="InterPro" id="IPR036291">
    <property type="entry name" value="NAD(P)-bd_dom_sf"/>
</dbReference>
<dbReference type="AlphaFoldDB" id="A0A1Q5PDI4"/>
<evidence type="ECO:0000259" key="2">
    <source>
        <dbReference type="Pfam" id="PF13460"/>
    </source>
</evidence>
<keyword evidence="1" id="KW-0472">Membrane</keyword>
<dbReference type="Pfam" id="PF11066">
    <property type="entry name" value="DUF2867"/>
    <property type="match status" value="1"/>
</dbReference>
<dbReference type="Pfam" id="PF13460">
    <property type="entry name" value="NAD_binding_10"/>
    <property type="match status" value="1"/>
</dbReference>
<accession>A0A1Q5PDI4</accession>
<name>A0A1Q5PDI4_9BACT</name>
<protein>
    <submittedName>
        <fullName evidence="3">Epimerase</fullName>
    </submittedName>
</protein>
<keyword evidence="1" id="KW-1133">Transmembrane helix</keyword>
<dbReference type="InterPro" id="IPR016040">
    <property type="entry name" value="NAD(P)-bd_dom"/>
</dbReference>
<evidence type="ECO:0000313" key="3">
    <source>
        <dbReference type="EMBL" id="OKL40309.1"/>
    </source>
</evidence>
<dbReference type="STRING" id="1797110.A3841_18475"/>
<dbReference type="Gene3D" id="3.40.50.720">
    <property type="entry name" value="NAD(P)-binding Rossmann-like Domain"/>
    <property type="match status" value="1"/>
</dbReference>
<dbReference type="PANTHER" id="PTHR12126:SF11">
    <property type="entry name" value="NADH DEHYDROGENASE [UBIQUINONE] 1 ALPHA SUBCOMPLEX SUBUNIT 9, MITOCHONDRIAL"/>
    <property type="match status" value="1"/>
</dbReference>
<dbReference type="InterPro" id="IPR021295">
    <property type="entry name" value="DUF2867"/>
</dbReference>